<dbReference type="Proteomes" id="UP000663843">
    <property type="component" value="Unassembled WGS sequence"/>
</dbReference>
<dbReference type="EMBL" id="CAJMWT010004215">
    <property type="protein sequence ID" value="CAE6486833.1"/>
    <property type="molecule type" value="Genomic_DNA"/>
</dbReference>
<accession>A0A8H3CMA1</accession>
<gene>
    <name evidence="1" type="ORF">RDB_LOCUS124406</name>
</gene>
<proteinExistence type="predicted"/>
<evidence type="ECO:0000313" key="2">
    <source>
        <dbReference type="Proteomes" id="UP000663843"/>
    </source>
</evidence>
<protein>
    <submittedName>
        <fullName evidence="1">Uncharacterized protein</fullName>
    </submittedName>
</protein>
<reference evidence="1" key="1">
    <citation type="submission" date="2021-01" db="EMBL/GenBank/DDBJ databases">
        <authorList>
            <person name="Kaushik A."/>
        </authorList>
    </citation>
    <scope>NUCLEOTIDE SEQUENCE</scope>
    <source>
        <strain evidence="1">AG2-2IIIB</strain>
    </source>
</reference>
<organism evidence="1 2">
    <name type="scientific">Rhizoctonia solani</name>
    <dbReference type="NCBI Taxonomy" id="456999"/>
    <lineage>
        <taxon>Eukaryota</taxon>
        <taxon>Fungi</taxon>
        <taxon>Dikarya</taxon>
        <taxon>Basidiomycota</taxon>
        <taxon>Agaricomycotina</taxon>
        <taxon>Agaricomycetes</taxon>
        <taxon>Cantharellales</taxon>
        <taxon>Ceratobasidiaceae</taxon>
        <taxon>Rhizoctonia</taxon>
    </lineage>
</organism>
<comment type="caution">
    <text evidence="1">The sequence shown here is derived from an EMBL/GenBank/DDBJ whole genome shotgun (WGS) entry which is preliminary data.</text>
</comment>
<evidence type="ECO:0000313" key="1">
    <source>
        <dbReference type="EMBL" id="CAE6486833.1"/>
    </source>
</evidence>
<sequence>ISCQDNDESDIDFTAAKVFLTKSNVAKFHIVADDYEKPVFIDLLSLDIRTLAIEGLSRWDLAPPKTRIRQSQLDTLYLLNGSFEIQRLRQFLEPITIRRIVGDYP</sequence>
<name>A0A8H3CMA1_9AGAM</name>
<dbReference type="OrthoDB" id="3262441at2759"/>
<dbReference type="AlphaFoldDB" id="A0A8H3CMA1"/>
<feature type="non-terminal residue" evidence="1">
    <location>
        <position position="1"/>
    </location>
</feature>